<dbReference type="Gene3D" id="1.10.510.10">
    <property type="entry name" value="Transferase(Phosphotransferase) domain 1"/>
    <property type="match status" value="1"/>
</dbReference>
<dbReference type="PROSITE" id="PS00108">
    <property type="entry name" value="PROTEIN_KINASE_ST"/>
    <property type="match status" value="1"/>
</dbReference>
<keyword evidence="1" id="KW-0808">Transferase</keyword>
<evidence type="ECO:0000313" key="7">
    <source>
        <dbReference type="Proteomes" id="UP000604046"/>
    </source>
</evidence>
<comment type="caution">
    <text evidence="6">The sequence shown here is derived from an EMBL/GenBank/DDBJ whole genome shotgun (WGS) entry which is preliminary data.</text>
</comment>
<dbReference type="PANTHER" id="PTHR48016">
    <property type="entry name" value="MAP KINASE KINASE KINASE SSK2-RELATED-RELATED"/>
    <property type="match status" value="1"/>
</dbReference>
<dbReference type="PROSITE" id="PS50011">
    <property type="entry name" value="PROTEIN_KINASE_DOM"/>
    <property type="match status" value="1"/>
</dbReference>
<feature type="domain" description="Protein kinase" evidence="5">
    <location>
        <begin position="28"/>
        <end position="291"/>
    </location>
</feature>
<accession>A0A812MTN3</accession>
<dbReference type="InterPro" id="IPR008271">
    <property type="entry name" value="Ser/Thr_kinase_AS"/>
</dbReference>
<name>A0A812MTN3_9DINO</name>
<dbReference type="AlphaFoldDB" id="A0A812MTN3"/>
<dbReference type="GO" id="GO:0004672">
    <property type="term" value="F:protein kinase activity"/>
    <property type="evidence" value="ECO:0007669"/>
    <property type="project" value="InterPro"/>
</dbReference>
<dbReference type="Pfam" id="PF00069">
    <property type="entry name" value="Pkinase"/>
    <property type="match status" value="1"/>
</dbReference>
<dbReference type="PANTHER" id="PTHR48016:SF56">
    <property type="entry name" value="MAPKK KINASE"/>
    <property type="match status" value="1"/>
</dbReference>
<evidence type="ECO:0000256" key="4">
    <source>
        <dbReference type="ARBA" id="ARBA00022840"/>
    </source>
</evidence>
<protein>
    <submittedName>
        <fullName evidence="6">MkkA protein</fullName>
    </submittedName>
</protein>
<dbReference type="OrthoDB" id="285405at2759"/>
<proteinExistence type="predicted"/>
<dbReference type="SUPFAM" id="SSF56112">
    <property type="entry name" value="Protein kinase-like (PK-like)"/>
    <property type="match status" value="1"/>
</dbReference>
<dbReference type="GO" id="GO:0005524">
    <property type="term" value="F:ATP binding"/>
    <property type="evidence" value="ECO:0007669"/>
    <property type="project" value="UniProtKB-KW"/>
</dbReference>
<evidence type="ECO:0000256" key="1">
    <source>
        <dbReference type="ARBA" id="ARBA00022679"/>
    </source>
</evidence>
<organism evidence="6 7">
    <name type="scientific">Symbiodinium natans</name>
    <dbReference type="NCBI Taxonomy" id="878477"/>
    <lineage>
        <taxon>Eukaryota</taxon>
        <taxon>Sar</taxon>
        <taxon>Alveolata</taxon>
        <taxon>Dinophyceae</taxon>
        <taxon>Suessiales</taxon>
        <taxon>Symbiodiniaceae</taxon>
        <taxon>Symbiodinium</taxon>
    </lineage>
</organism>
<dbReference type="Gene3D" id="3.30.200.20">
    <property type="entry name" value="Phosphorylase Kinase, domain 1"/>
    <property type="match status" value="1"/>
</dbReference>
<keyword evidence="7" id="KW-1185">Reference proteome</keyword>
<dbReference type="InterPro" id="IPR000719">
    <property type="entry name" value="Prot_kinase_dom"/>
</dbReference>
<dbReference type="EMBL" id="CAJNDS010001824">
    <property type="protein sequence ID" value="CAE7282095.1"/>
    <property type="molecule type" value="Genomic_DNA"/>
</dbReference>
<dbReference type="Proteomes" id="UP000604046">
    <property type="component" value="Unassembled WGS sequence"/>
</dbReference>
<keyword evidence="3" id="KW-0418">Kinase</keyword>
<dbReference type="CDD" id="cd06606">
    <property type="entry name" value="STKc_MAPKKK"/>
    <property type="match status" value="1"/>
</dbReference>
<evidence type="ECO:0000259" key="5">
    <source>
        <dbReference type="PROSITE" id="PS50011"/>
    </source>
</evidence>
<evidence type="ECO:0000256" key="2">
    <source>
        <dbReference type="ARBA" id="ARBA00022741"/>
    </source>
</evidence>
<reference evidence="6" key="1">
    <citation type="submission" date="2021-02" db="EMBL/GenBank/DDBJ databases">
        <authorList>
            <person name="Dougan E. K."/>
            <person name="Rhodes N."/>
            <person name="Thang M."/>
            <person name="Chan C."/>
        </authorList>
    </citation>
    <scope>NUCLEOTIDE SEQUENCE</scope>
</reference>
<gene>
    <name evidence="6" type="primary">mkkA</name>
    <name evidence="6" type="ORF">SNAT2548_LOCUS14952</name>
</gene>
<evidence type="ECO:0000313" key="6">
    <source>
        <dbReference type="EMBL" id="CAE7282095.1"/>
    </source>
</evidence>
<dbReference type="InterPro" id="IPR011009">
    <property type="entry name" value="Kinase-like_dom_sf"/>
</dbReference>
<keyword evidence="4" id="KW-0067">ATP-binding</keyword>
<sequence>MSEANLHASQWLETMSSPAAMQGTNMKWVRGESLGRGTLGNVFQALDQETGQLFAVKEVLINTSDAADVQFKHALENEIQICSALKHPSIVTYLGHDSIDGCLYIYMEYMIGGSMASVLHQFGAFEESLVSKYARDMLEGLAYLHTQDPPVLHRDIKSANVLMGHSADGGELCAKLADFGCSKRNEVTLSHTIKGSIPWMAPEVVKNVGYGRMADIWSFGCVIIEMGTAQTPWGKFDNPMAAMYKIGMSGETPPLPTSFSPSCADFTQRCLQREPTDRPACHWGLGFRGFRNLG</sequence>
<dbReference type="InterPro" id="IPR050538">
    <property type="entry name" value="MAP_kinase_kinase_kinase"/>
</dbReference>
<dbReference type="SMART" id="SM00220">
    <property type="entry name" value="S_TKc"/>
    <property type="match status" value="1"/>
</dbReference>
<keyword evidence="2" id="KW-0547">Nucleotide-binding</keyword>
<evidence type="ECO:0000256" key="3">
    <source>
        <dbReference type="ARBA" id="ARBA00022777"/>
    </source>
</evidence>